<dbReference type="SUPFAM" id="SSF53098">
    <property type="entry name" value="Ribonuclease H-like"/>
    <property type="match status" value="1"/>
</dbReference>
<protein>
    <recommendedName>
        <fullName evidence="8">Integrase catalytic domain-containing protein</fullName>
    </recommendedName>
</protein>
<reference evidence="9 10" key="1">
    <citation type="submission" date="2024-02" db="EMBL/GenBank/DDBJ databases">
        <title>High-quality chromosome-scale genome assembly of Pensacola bahiagrass (Paspalum notatum Flugge var. saurae).</title>
        <authorList>
            <person name="Vega J.M."/>
            <person name="Podio M."/>
            <person name="Orjuela J."/>
            <person name="Siena L.A."/>
            <person name="Pessino S.C."/>
            <person name="Combes M.C."/>
            <person name="Mariac C."/>
            <person name="Albertini E."/>
            <person name="Pupilli F."/>
            <person name="Ortiz J.P.A."/>
            <person name="Leblanc O."/>
        </authorList>
    </citation>
    <scope>NUCLEOTIDE SEQUENCE [LARGE SCALE GENOMIC DNA]</scope>
    <source>
        <strain evidence="9">R1</strain>
        <tissue evidence="9">Leaf</tissue>
    </source>
</reference>
<keyword evidence="4" id="KW-0540">Nuclease</keyword>
<keyword evidence="6" id="KW-0378">Hydrolase</keyword>
<dbReference type="FunFam" id="3.10.10.10:FF:000007">
    <property type="entry name" value="Retrovirus-related Pol polyprotein from transposon 17.6-like Protein"/>
    <property type="match status" value="1"/>
</dbReference>
<dbReference type="PANTHER" id="PTHR37984">
    <property type="entry name" value="PROTEIN CBG26694"/>
    <property type="match status" value="1"/>
</dbReference>
<dbReference type="InterPro" id="IPR050951">
    <property type="entry name" value="Retrovirus_Pol_polyprotein"/>
</dbReference>
<dbReference type="GO" id="GO:0006508">
    <property type="term" value="P:proteolysis"/>
    <property type="evidence" value="ECO:0007669"/>
    <property type="project" value="UniProtKB-KW"/>
</dbReference>
<dbReference type="GO" id="GO:0008233">
    <property type="term" value="F:peptidase activity"/>
    <property type="evidence" value="ECO:0007669"/>
    <property type="project" value="UniProtKB-KW"/>
</dbReference>
<dbReference type="Gene3D" id="3.10.10.10">
    <property type="entry name" value="HIV Type 1 Reverse Transcriptase, subunit A, domain 1"/>
    <property type="match status" value="1"/>
</dbReference>
<dbReference type="Gene3D" id="3.30.420.10">
    <property type="entry name" value="Ribonuclease H-like superfamily/Ribonuclease H"/>
    <property type="match status" value="1"/>
</dbReference>
<keyword evidence="2" id="KW-0808">Transferase</keyword>
<dbReference type="GO" id="GO:0004519">
    <property type="term" value="F:endonuclease activity"/>
    <property type="evidence" value="ECO:0007669"/>
    <property type="project" value="UniProtKB-KW"/>
</dbReference>
<dbReference type="PANTHER" id="PTHR37984:SF5">
    <property type="entry name" value="PROTEIN NYNRIN-LIKE"/>
    <property type="match status" value="1"/>
</dbReference>
<evidence type="ECO:0000256" key="5">
    <source>
        <dbReference type="ARBA" id="ARBA00022759"/>
    </source>
</evidence>
<dbReference type="InterPro" id="IPR043128">
    <property type="entry name" value="Rev_trsase/Diguanyl_cyclase"/>
</dbReference>
<dbReference type="PROSITE" id="PS50994">
    <property type="entry name" value="INTEGRASE"/>
    <property type="match status" value="1"/>
</dbReference>
<evidence type="ECO:0000256" key="4">
    <source>
        <dbReference type="ARBA" id="ARBA00022722"/>
    </source>
</evidence>
<name>A0AAQ3UGV5_PASNO</name>
<proteinExistence type="predicted"/>
<dbReference type="SUPFAM" id="SSF56672">
    <property type="entry name" value="DNA/RNA polymerases"/>
    <property type="match status" value="1"/>
</dbReference>
<evidence type="ECO:0000256" key="2">
    <source>
        <dbReference type="ARBA" id="ARBA00022679"/>
    </source>
</evidence>
<accession>A0AAQ3UGV5</accession>
<keyword evidence="5" id="KW-0255">Endonuclease</keyword>
<dbReference type="FunFam" id="3.30.70.270:FF:000020">
    <property type="entry name" value="Transposon Tf2-6 polyprotein-like Protein"/>
    <property type="match status" value="1"/>
</dbReference>
<keyword evidence="10" id="KW-1185">Reference proteome</keyword>
<dbReference type="InterPro" id="IPR043502">
    <property type="entry name" value="DNA/RNA_pol_sf"/>
</dbReference>
<evidence type="ECO:0000259" key="8">
    <source>
        <dbReference type="PROSITE" id="PS50994"/>
    </source>
</evidence>
<dbReference type="AlphaFoldDB" id="A0AAQ3UGV5"/>
<dbReference type="GO" id="GO:0015074">
    <property type="term" value="P:DNA integration"/>
    <property type="evidence" value="ECO:0007669"/>
    <property type="project" value="InterPro"/>
</dbReference>
<keyword evidence="1" id="KW-0645">Protease</keyword>
<dbReference type="InterPro" id="IPR036397">
    <property type="entry name" value="RNaseH_sf"/>
</dbReference>
<feature type="domain" description="Integrase catalytic" evidence="8">
    <location>
        <begin position="215"/>
        <end position="295"/>
    </location>
</feature>
<dbReference type="Proteomes" id="UP001341281">
    <property type="component" value="Chromosome 08"/>
</dbReference>
<organism evidence="9 10">
    <name type="scientific">Paspalum notatum var. saurae</name>
    <dbReference type="NCBI Taxonomy" id="547442"/>
    <lineage>
        <taxon>Eukaryota</taxon>
        <taxon>Viridiplantae</taxon>
        <taxon>Streptophyta</taxon>
        <taxon>Embryophyta</taxon>
        <taxon>Tracheophyta</taxon>
        <taxon>Spermatophyta</taxon>
        <taxon>Magnoliopsida</taxon>
        <taxon>Liliopsida</taxon>
        <taxon>Poales</taxon>
        <taxon>Poaceae</taxon>
        <taxon>PACMAD clade</taxon>
        <taxon>Panicoideae</taxon>
        <taxon>Andropogonodae</taxon>
        <taxon>Paspaleae</taxon>
        <taxon>Paspalinae</taxon>
        <taxon>Paspalum</taxon>
    </lineage>
</organism>
<sequence>MVDELLDELHGVQFFTKLDLRTGYHQVRMFRNDVEKTAFHTHDGLYEFLVMPFGQGASDGRLASAAVGACLRGFLGLAGYYRKYVKDYGALAAPLTQLLRKEEFAWSSKVANAFQLLKTALTTAPDLTTLPDFSKPFVVESCEVFAISGPRFDIIHDLCEAAATDPALRALIEQVATGTLGLPWSVVDGVLLYKGCFYPRPDSTLPQAVLSGSHDAAREGSDISMDFVEGLPKVGGKSVILTVVDRFSKYAHFIALAHPYSAESIAMAFFREVVRLHGVPTSVVSDRDPVFTSVF</sequence>
<evidence type="ECO:0000256" key="6">
    <source>
        <dbReference type="ARBA" id="ARBA00022801"/>
    </source>
</evidence>
<keyword evidence="7" id="KW-0695">RNA-directed DNA polymerase</keyword>
<evidence type="ECO:0000313" key="9">
    <source>
        <dbReference type="EMBL" id="WVZ89762.1"/>
    </source>
</evidence>
<dbReference type="Gene3D" id="3.30.70.270">
    <property type="match status" value="1"/>
</dbReference>
<keyword evidence="3" id="KW-0548">Nucleotidyltransferase</keyword>
<dbReference type="InterPro" id="IPR012337">
    <property type="entry name" value="RNaseH-like_sf"/>
</dbReference>
<dbReference type="GO" id="GO:0003964">
    <property type="term" value="F:RNA-directed DNA polymerase activity"/>
    <property type="evidence" value="ECO:0007669"/>
    <property type="project" value="UniProtKB-KW"/>
</dbReference>
<dbReference type="GO" id="GO:0003676">
    <property type="term" value="F:nucleic acid binding"/>
    <property type="evidence" value="ECO:0007669"/>
    <property type="project" value="InterPro"/>
</dbReference>
<evidence type="ECO:0000256" key="1">
    <source>
        <dbReference type="ARBA" id="ARBA00022670"/>
    </source>
</evidence>
<evidence type="ECO:0000256" key="3">
    <source>
        <dbReference type="ARBA" id="ARBA00022695"/>
    </source>
</evidence>
<gene>
    <name evidence="9" type="ORF">U9M48_036127</name>
</gene>
<evidence type="ECO:0000313" key="10">
    <source>
        <dbReference type="Proteomes" id="UP001341281"/>
    </source>
</evidence>
<dbReference type="EMBL" id="CP144752">
    <property type="protein sequence ID" value="WVZ89762.1"/>
    <property type="molecule type" value="Genomic_DNA"/>
</dbReference>
<dbReference type="InterPro" id="IPR001584">
    <property type="entry name" value="Integrase_cat-core"/>
</dbReference>
<evidence type="ECO:0000256" key="7">
    <source>
        <dbReference type="ARBA" id="ARBA00022918"/>
    </source>
</evidence>